<comment type="caution">
    <text evidence="1">The sequence shown here is derived from an EMBL/GenBank/DDBJ whole genome shotgun (WGS) entry which is preliminary data.</text>
</comment>
<evidence type="ECO:0000313" key="1">
    <source>
        <dbReference type="EMBL" id="KAL0282323.1"/>
    </source>
</evidence>
<dbReference type="EMBL" id="JACGWK010001828">
    <property type="protein sequence ID" value="KAL0282323.1"/>
    <property type="molecule type" value="Genomic_DNA"/>
</dbReference>
<name>A0AAW2IL22_9LAMI</name>
<gene>
    <name evidence="1" type="ORF">Sangu_2957600</name>
</gene>
<reference evidence="1" key="2">
    <citation type="journal article" date="2024" name="Plant">
        <title>Genomic evolution and insights into agronomic trait innovations of Sesamum species.</title>
        <authorList>
            <person name="Miao H."/>
            <person name="Wang L."/>
            <person name="Qu L."/>
            <person name="Liu H."/>
            <person name="Sun Y."/>
            <person name="Le M."/>
            <person name="Wang Q."/>
            <person name="Wei S."/>
            <person name="Zheng Y."/>
            <person name="Lin W."/>
            <person name="Duan Y."/>
            <person name="Cao H."/>
            <person name="Xiong S."/>
            <person name="Wang X."/>
            <person name="Wei L."/>
            <person name="Li C."/>
            <person name="Ma Q."/>
            <person name="Ju M."/>
            <person name="Zhao R."/>
            <person name="Li G."/>
            <person name="Mu C."/>
            <person name="Tian Q."/>
            <person name="Mei H."/>
            <person name="Zhang T."/>
            <person name="Gao T."/>
            <person name="Zhang H."/>
        </authorList>
    </citation>
    <scope>NUCLEOTIDE SEQUENCE</scope>
    <source>
        <strain evidence="1">G01</strain>
    </source>
</reference>
<proteinExistence type="predicted"/>
<reference evidence="1" key="1">
    <citation type="submission" date="2020-06" db="EMBL/GenBank/DDBJ databases">
        <authorList>
            <person name="Li T."/>
            <person name="Hu X."/>
            <person name="Zhang T."/>
            <person name="Song X."/>
            <person name="Zhang H."/>
            <person name="Dai N."/>
            <person name="Sheng W."/>
            <person name="Hou X."/>
            <person name="Wei L."/>
        </authorList>
    </citation>
    <scope>NUCLEOTIDE SEQUENCE</scope>
    <source>
        <strain evidence="1">G01</strain>
        <tissue evidence="1">Leaf</tissue>
    </source>
</reference>
<accession>A0AAW2IL22</accession>
<sequence length="94" mass="10371">MECSQIFRTCRHILQMLFAKRQLQQVRETRLCRWGQVLGVLDEISIGGYPGGFTSAATTARYLASLLVANDVYILTVATPESDSSGCRDEAEGV</sequence>
<organism evidence="1">
    <name type="scientific">Sesamum angustifolium</name>
    <dbReference type="NCBI Taxonomy" id="2727405"/>
    <lineage>
        <taxon>Eukaryota</taxon>
        <taxon>Viridiplantae</taxon>
        <taxon>Streptophyta</taxon>
        <taxon>Embryophyta</taxon>
        <taxon>Tracheophyta</taxon>
        <taxon>Spermatophyta</taxon>
        <taxon>Magnoliopsida</taxon>
        <taxon>eudicotyledons</taxon>
        <taxon>Gunneridae</taxon>
        <taxon>Pentapetalae</taxon>
        <taxon>asterids</taxon>
        <taxon>lamiids</taxon>
        <taxon>Lamiales</taxon>
        <taxon>Pedaliaceae</taxon>
        <taxon>Sesamum</taxon>
    </lineage>
</organism>
<protein>
    <submittedName>
        <fullName evidence="1">Uncharacterized protein</fullName>
    </submittedName>
</protein>
<dbReference type="AlphaFoldDB" id="A0AAW2IL22"/>